<reference evidence="1 2" key="1">
    <citation type="journal article" date="2020" name="Cell">
        <title>Large-Scale Comparative Analyses of Tick Genomes Elucidate Their Genetic Diversity and Vector Capacities.</title>
        <authorList>
            <consortium name="Tick Genome and Microbiome Consortium (TIGMIC)"/>
            <person name="Jia N."/>
            <person name="Wang J."/>
            <person name="Shi W."/>
            <person name="Du L."/>
            <person name="Sun Y."/>
            <person name="Zhan W."/>
            <person name="Jiang J.F."/>
            <person name="Wang Q."/>
            <person name="Zhang B."/>
            <person name="Ji P."/>
            <person name="Bell-Sakyi L."/>
            <person name="Cui X.M."/>
            <person name="Yuan T.T."/>
            <person name="Jiang B.G."/>
            <person name="Yang W.F."/>
            <person name="Lam T.T."/>
            <person name="Chang Q.C."/>
            <person name="Ding S.J."/>
            <person name="Wang X.J."/>
            <person name="Zhu J.G."/>
            <person name="Ruan X.D."/>
            <person name="Zhao L."/>
            <person name="Wei J.T."/>
            <person name="Ye R.Z."/>
            <person name="Que T.C."/>
            <person name="Du C.H."/>
            <person name="Zhou Y.H."/>
            <person name="Cheng J.X."/>
            <person name="Dai P.F."/>
            <person name="Guo W.B."/>
            <person name="Han X.H."/>
            <person name="Huang E.J."/>
            <person name="Li L.F."/>
            <person name="Wei W."/>
            <person name="Gao Y.C."/>
            <person name="Liu J.Z."/>
            <person name="Shao H.Z."/>
            <person name="Wang X."/>
            <person name="Wang C.C."/>
            <person name="Yang T.C."/>
            <person name="Huo Q.B."/>
            <person name="Li W."/>
            <person name="Chen H.Y."/>
            <person name="Chen S.E."/>
            <person name="Zhou L.G."/>
            <person name="Ni X.B."/>
            <person name="Tian J.H."/>
            <person name="Sheng Y."/>
            <person name="Liu T."/>
            <person name="Pan Y.S."/>
            <person name="Xia L.Y."/>
            <person name="Li J."/>
            <person name="Zhao F."/>
            <person name="Cao W.C."/>
        </authorList>
    </citation>
    <scope>NUCLEOTIDE SEQUENCE [LARGE SCALE GENOMIC DNA]</scope>
    <source>
        <strain evidence="1">Iper-2018</strain>
    </source>
</reference>
<gene>
    <name evidence="1" type="ORF">HPB47_000028</name>
</gene>
<keyword evidence="2" id="KW-1185">Reference proteome</keyword>
<evidence type="ECO:0000313" key="1">
    <source>
        <dbReference type="EMBL" id="KAG0424233.1"/>
    </source>
</evidence>
<evidence type="ECO:0000313" key="2">
    <source>
        <dbReference type="Proteomes" id="UP000805193"/>
    </source>
</evidence>
<name>A0AC60PTI7_IXOPE</name>
<dbReference type="EMBL" id="JABSTQ010010001">
    <property type="protein sequence ID" value="KAG0424233.1"/>
    <property type="molecule type" value="Genomic_DNA"/>
</dbReference>
<sequence length="100" mass="11173">KERPVQCRKCCGYVHREATCNSASVCNHCRGTHEGDMCSAQEKCVNCGGAHAATSPSCQKWKKENEARNYAQTHAIDYRAAQTTIHRPKRAREVTVIIQP</sequence>
<dbReference type="Proteomes" id="UP000805193">
    <property type="component" value="Unassembled WGS sequence"/>
</dbReference>
<protein>
    <submittedName>
        <fullName evidence="1">Uncharacterized protein</fullName>
    </submittedName>
</protein>
<comment type="caution">
    <text evidence="1">The sequence shown here is derived from an EMBL/GenBank/DDBJ whole genome shotgun (WGS) entry which is preliminary data.</text>
</comment>
<proteinExistence type="predicted"/>
<accession>A0AC60PTI7</accession>
<organism evidence="1 2">
    <name type="scientific">Ixodes persulcatus</name>
    <name type="common">Taiga tick</name>
    <dbReference type="NCBI Taxonomy" id="34615"/>
    <lineage>
        <taxon>Eukaryota</taxon>
        <taxon>Metazoa</taxon>
        <taxon>Ecdysozoa</taxon>
        <taxon>Arthropoda</taxon>
        <taxon>Chelicerata</taxon>
        <taxon>Arachnida</taxon>
        <taxon>Acari</taxon>
        <taxon>Parasitiformes</taxon>
        <taxon>Ixodida</taxon>
        <taxon>Ixodoidea</taxon>
        <taxon>Ixodidae</taxon>
        <taxon>Ixodinae</taxon>
        <taxon>Ixodes</taxon>
    </lineage>
</organism>
<feature type="non-terminal residue" evidence="1">
    <location>
        <position position="1"/>
    </location>
</feature>
<feature type="non-terminal residue" evidence="1">
    <location>
        <position position="100"/>
    </location>
</feature>